<proteinExistence type="predicted"/>
<organism evidence="1 2">
    <name type="scientific">Pogonophryne albipinna</name>
    <dbReference type="NCBI Taxonomy" id="1090488"/>
    <lineage>
        <taxon>Eukaryota</taxon>
        <taxon>Metazoa</taxon>
        <taxon>Chordata</taxon>
        <taxon>Craniata</taxon>
        <taxon>Vertebrata</taxon>
        <taxon>Euteleostomi</taxon>
        <taxon>Actinopterygii</taxon>
        <taxon>Neopterygii</taxon>
        <taxon>Teleostei</taxon>
        <taxon>Neoteleostei</taxon>
        <taxon>Acanthomorphata</taxon>
        <taxon>Eupercaria</taxon>
        <taxon>Perciformes</taxon>
        <taxon>Notothenioidei</taxon>
        <taxon>Pogonophryne</taxon>
    </lineage>
</organism>
<comment type="caution">
    <text evidence="1">The sequence shown here is derived from an EMBL/GenBank/DDBJ whole genome shotgun (WGS) entry which is preliminary data.</text>
</comment>
<reference evidence="1" key="1">
    <citation type="submission" date="2022-11" db="EMBL/GenBank/DDBJ databases">
        <title>Chromosome-level genome of Pogonophryne albipinna.</title>
        <authorList>
            <person name="Jo E."/>
        </authorList>
    </citation>
    <scope>NUCLEOTIDE SEQUENCE</scope>
    <source>
        <strain evidence="1">SGF0006</strain>
        <tissue evidence="1">Muscle</tissue>
    </source>
</reference>
<gene>
    <name evidence="1" type="ORF">JOQ06_025616</name>
</gene>
<protein>
    <submittedName>
        <fullName evidence="1">Uncharacterized protein</fullName>
    </submittedName>
</protein>
<sequence>MGSSAADEGLKYHRMETLNPLKVYLTEELYTTVSNFILQYLPAPIAAALDLLLSLDELHLKLFFLRNAKLMGVSLSSLNTNTLAHVLQVSLPEAKLESIEPFSEMLLL</sequence>
<dbReference type="Proteomes" id="UP001219934">
    <property type="component" value="Unassembled WGS sequence"/>
</dbReference>
<accession>A0AAD6AUM6</accession>
<keyword evidence="2" id="KW-1185">Reference proteome</keyword>
<evidence type="ECO:0000313" key="1">
    <source>
        <dbReference type="EMBL" id="KAJ4931319.1"/>
    </source>
</evidence>
<evidence type="ECO:0000313" key="2">
    <source>
        <dbReference type="Proteomes" id="UP001219934"/>
    </source>
</evidence>
<dbReference type="EMBL" id="JAPTMU010000015">
    <property type="protein sequence ID" value="KAJ4931319.1"/>
    <property type="molecule type" value="Genomic_DNA"/>
</dbReference>
<name>A0AAD6AUM6_9TELE</name>
<feature type="non-terminal residue" evidence="1">
    <location>
        <position position="1"/>
    </location>
</feature>
<dbReference type="AlphaFoldDB" id="A0AAD6AUM6"/>